<keyword evidence="9" id="KW-0255">Endonuclease</keyword>
<keyword evidence="25" id="KW-1185">Reference proteome</keyword>
<evidence type="ECO:0000256" key="18">
    <source>
        <dbReference type="ARBA" id="ARBA00023254"/>
    </source>
</evidence>
<evidence type="ECO:0000256" key="16">
    <source>
        <dbReference type="ARBA" id="ARBA00023204"/>
    </source>
</evidence>
<evidence type="ECO:0000259" key="23">
    <source>
        <dbReference type="Pfam" id="PF10482"/>
    </source>
</evidence>
<feature type="region of interest" description="Disordered" evidence="21">
    <location>
        <begin position="533"/>
        <end position="553"/>
    </location>
</feature>
<dbReference type="InterPro" id="IPR033316">
    <property type="entry name" value="RBBP8-like"/>
</dbReference>
<dbReference type="Pfam" id="PF10482">
    <property type="entry name" value="CtIP_N"/>
    <property type="match status" value="1"/>
</dbReference>
<name>A0A8B9DZE4_ANSCY</name>
<keyword evidence="19" id="KW-0131">Cell cycle</keyword>
<keyword evidence="17" id="KW-0539">Nucleus</keyword>
<evidence type="ECO:0000313" key="25">
    <source>
        <dbReference type="Proteomes" id="UP000694521"/>
    </source>
</evidence>
<dbReference type="GO" id="GO:0051301">
    <property type="term" value="P:cell division"/>
    <property type="evidence" value="ECO:0007669"/>
    <property type="project" value="UniProtKB-KW"/>
</dbReference>
<accession>A0A8B9DZE4</accession>
<evidence type="ECO:0000256" key="15">
    <source>
        <dbReference type="ARBA" id="ARBA00023125"/>
    </source>
</evidence>
<dbReference type="GO" id="GO:0005634">
    <property type="term" value="C:nucleus"/>
    <property type="evidence" value="ECO:0007669"/>
    <property type="project" value="UniProtKB-SubCell"/>
</dbReference>
<evidence type="ECO:0000256" key="21">
    <source>
        <dbReference type="SAM" id="MobiDB-lite"/>
    </source>
</evidence>
<evidence type="ECO:0000259" key="22">
    <source>
        <dbReference type="Pfam" id="PF08573"/>
    </source>
</evidence>
<dbReference type="GO" id="GO:0004519">
    <property type="term" value="F:endonuclease activity"/>
    <property type="evidence" value="ECO:0007669"/>
    <property type="project" value="UniProtKB-KW"/>
</dbReference>
<keyword evidence="16" id="KW-0234">DNA repair</keyword>
<dbReference type="AlphaFoldDB" id="A0A8B9DZE4"/>
<evidence type="ECO:0000256" key="3">
    <source>
        <dbReference type="ARBA" id="ARBA00007496"/>
    </source>
</evidence>
<feature type="compositionally biased region" description="Polar residues" evidence="21">
    <location>
        <begin position="542"/>
        <end position="552"/>
    </location>
</feature>
<keyword evidence="12" id="KW-0378">Hydrolase</keyword>
<dbReference type="PANTHER" id="PTHR15107:SF4">
    <property type="entry name" value="DNA ENDONUCLEASE RBBP8"/>
    <property type="match status" value="1"/>
</dbReference>
<keyword evidence="6" id="KW-0597">Phosphoprotein</keyword>
<dbReference type="Ensembl" id="ENSACDT00005017412.1">
    <property type="protein sequence ID" value="ENSACDP00005014484.1"/>
    <property type="gene ID" value="ENSACDG00005010623.1"/>
</dbReference>
<evidence type="ECO:0000256" key="1">
    <source>
        <dbReference type="ARBA" id="ARBA00004123"/>
    </source>
</evidence>
<dbReference type="GO" id="GO:0010792">
    <property type="term" value="P:DNA double-strand break processing involved in repair via single-strand annealing"/>
    <property type="evidence" value="ECO:0007669"/>
    <property type="project" value="TreeGrafter"/>
</dbReference>
<evidence type="ECO:0000256" key="20">
    <source>
        <dbReference type="SAM" id="Coils"/>
    </source>
</evidence>
<keyword evidence="7" id="KW-0132">Cell division</keyword>
<keyword evidence="8" id="KW-0540">Nuclease</keyword>
<feature type="domain" description="DNA endonuclease activator Ctp1 C-terminal" evidence="22">
    <location>
        <begin position="840"/>
        <end position="874"/>
    </location>
</feature>
<feature type="coiled-coil region" evidence="20">
    <location>
        <begin position="29"/>
        <end position="159"/>
    </location>
</feature>
<dbReference type="GO" id="GO:0016787">
    <property type="term" value="F:hydrolase activity"/>
    <property type="evidence" value="ECO:0007669"/>
    <property type="project" value="UniProtKB-KW"/>
</dbReference>
<evidence type="ECO:0000256" key="2">
    <source>
        <dbReference type="ARBA" id="ARBA00004286"/>
    </source>
</evidence>
<keyword evidence="11" id="KW-0498">Mitosis</keyword>
<comment type="similarity">
    <text evidence="3">Belongs to the COM1/SAE2/CtIP family.</text>
</comment>
<proteinExistence type="inferred from homology"/>
<evidence type="ECO:0000256" key="4">
    <source>
        <dbReference type="ARBA" id="ARBA00020680"/>
    </source>
</evidence>
<dbReference type="InterPro" id="IPR013882">
    <property type="entry name" value="Ctp1_C"/>
</dbReference>
<dbReference type="GO" id="GO:0003684">
    <property type="term" value="F:damaged DNA binding"/>
    <property type="evidence" value="ECO:0007669"/>
    <property type="project" value="TreeGrafter"/>
</dbReference>
<feature type="compositionally biased region" description="Basic and acidic residues" evidence="21">
    <location>
        <begin position="294"/>
        <end position="308"/>
    </location>
</feature>
<feature type="region of interest" description="Disordered" evidence="21">
    <location>
        <begin position="606"/>
        <end position="635"/>
    </location>
</feature>
<keyword evidence="10" id="KW-0227">DNA damage</keyword>
<evidence type="ECO:0000256" key="6">
    <source>
        <dbReference type="ARBA" id="ARBA00022553"/>
    </source>
</evidence>
<evidence type="ECO:0000256" key="7">
    <source>
        <dbReference type="ARBA" id="ARBA00022618"/>
    </source>
</evidence>
<dbReference type="InterPro" id="IPR019518">
    <property type="entry name" value="CtIP_N"/>
</dbReference>
<evidence type="ECO:0000256" key="11">
    <source>
        <dbReference type="ARBA" id="ARBA00022776"/>
    </source>
</evidence>
<feature type="region of interest" description="Disordered" evidence="21">
    <location>
        <begin position="290"/>
        <end position="326"/>
    </location>
</feature>
<evidence type="ECO:0000256" key="14">
    <source>
        <dbReference type="ARBA" id="ARBA00023054"/>
    </source>
</evidence>
<dbReference type="Proteomes" id="UP000694521">
    <property type="component" value="Unplaced"/>
</dbReference>
<keyword evidence="15" id="KW-0238">DNA-binding</keyword>
<protein>
    <recommendedName>
        <fullName evidence="4">DNA endonuclease RBBP8</fullName>
    </recommendedName>
</protein>
<evidence type="ECO:0000256" key="13">
    <source>
        <dbReference type="ARBA" id="ARBA00022833"/>
    </source>
</evidence>
<dbReference type="Pfam" id="PF08573">
    <property type="entry name" value="SAE2"/>
    <property type="match status" value="1"/>
</dbReference>
<evidence type="ECO:0000256" key="19">
    <source>
        <dbReference type="ARBA" id="ARBA00023306"/>
    </source>
</evidence>
<dbReference type="GO" id="GO:0005694">
    <property type="term" value="C:chromosome"/>
    <property type="evidence" value="ECO:0007669"/>
    <property type="project" value="UniProtKB-SubCell"/>
</dbReference>
<evidence type="ECO:0000313" key="24">
    <source>
        <dbReference type="Ensembl" id="ENSACDP00005014484.1"/>
    </source>
</evidence>
<evidence type="ECO:0000256" key="9">
    <source>
        <dbReference type="ARBA" id="ARBA00022759"/>
    </source>
</evidence>
<evidence type="ECO:0000256" key="5">
    <source>
        <dbReference type="ARBA" id="ARBA00022454"/>
    </source>
</evidence>
<dbReference type="PANTHER" id="PTHR15107">
    <property type="entry name" value="RETINOBLASTOMA BINDING PROTEIN 8"/>
    <property type="match status" value="1"/>
</dbReference>
<comment type="subcellular location">
    <subcellularLocation>
        <location evidence="2">Chromosome</location>
    </subcellularLocation>
    <subcellularLocation>
        <location evidence="1">Nucleus</location>
    </subcellularLocation>
</comment>
<reference evidence="24" key="2">
    <citation type="submission" date="2025-09" db="UniProtKB">
        <authorList>
            <consortium name="Ensembl"/>
        </authorList>
    </citation>
    <scope>IDENTIFICATION</scope>
</reference>
<dbReference type="OrthoDB" id="5801062at2759"/>
<evidence type="ECO:0000256" key="17">
    <source>
        <dbReference type="ARBA" id="ARBA00023242"/>
    </source>
</evidence>
<organism evidence="24 25">
    <name type="scientific">Anser cygnoides</name>
    <name type="common">Swan goose</name>
    <dbReference type="NCBI Taxonomy" id="8845"/>
    <lineage>
        <taxon>Eukaryota</taxon>
        <taxon>Metazoa</taxon>
        <taxon>Chordata</taxon>
        <taxon>Craniata</taxon>
        <taxon>Vertebrata</taxon>
        <taxon>Euteleostomi</taxon>
        <taxon>Archelosauria</taxon>
        <taxon>Archosauria</taxon>
        <taxon>Dinosauria</taxon>
        <taxon>Saurischia</taxon>
        <taxon>Theropoda</taxon>
        <taxon>Coelurosauria</taxon>
        <taxon>Aves</taxon>
        <taxon>Neognathae</taxon>
        <taxon>Galloanserae</taxon>
        <taxon>Anseriformes</taxon>
        <taxon>Anatidae</taxon>
        <taxon>Anserinae</taxon>
        <taxon>Anser</taxon>
    </lineage>
</organism>
<dbReference type="GO" id="GO:0051321">
    <property type="term" value="P:meiotic cell cycle"/>
    <property type="evidence" value="ECO:0007669"/>
    <property type="project" value="UniProtKB-KW"/>
</dbReference>
<evidence type="ECO:0000256" key="8">
    <source>
        <dbReference type="ARBA" id="ARBA00022722"/>
    </source>
</evidence>
<reference evidence="24" key="1">
    <citation type="submission" date="2025-08" db="UniProtKB">
        <authorList>
            <consortium name="Ensembl"/>
        </authorList>
    </citation>
    <scope>IDENTIFICATION</scope>
</reference>
<sequence>MNASGGTCGSPNSAESSGDFFKELWSKLKECHDKEVQGLQLKISKLKKERCLDAERLEEFYTKNQQLREQQKALHDTIKVLEDRLRAGLCDRCAVTEEHMRKKQQEFENIRQQNLKLITELMNEKNNLQDENKKIAEQFQQLQKELEEQKQQALELEEGVIPDSPVLTSFSMVNRMRRKKENRHIRYTEHSHPDLELKESNSEFGKIPLYSTQVNSHHGEEILVADTCDPQLSPIPSKSRMGGYPVPKPSFNLAAVVAETIGLAVQDESESQSVLNSPHTNTVVNQAPECVQSEDSRQHPASESRNDDNSLGFLDASQNTPPHVDWDSQVASPVFGASSNMKNNSSTCHTPCILDSGLKPNVKTNLFNNPSSSRSHKSRSKSEDVAFVAPLNLGTEISSVISQASINRQMVVKKNTNEAVTCVGNTCAAKNEVIKSDFLLVHQKQQEGRCAKRKKVEDEHAFSCEKTSFNKENSVPFQSDIQHVNGEHTVDKPLDLSDRFSAVRCQEKKQGSEETCRNRLKQVTLHDVFSQLRKPLPEGPPSIQNANESSSFGRDLQEEPYVQEAMLGKTFPDKKNQIQMKEEIPPFKIAPLPSTVDTEQLFDDVKVPSGHVPNRKKTRTGHGESEPASVLQPNPCRLSKNKAVQNEQDLKDKTSLEKLQWSIDPGADLSQYKMDVTVIDTKDGSQSRIGGEVDMDYTYVSESVLIKMKNQEQNQESSPRGEKKMNDTITEMFDRTNDEEYESCLPEDGLPACDEKETLHEEEQDKGITVASKKLKKHEDKQDKAKQKAFVEPYFKSDERKNTVLDFPHIEVIRKKEERRKLPGHTCKECEIYYADIPEEEREKKLAACSRHRFRYIPPNTPENFWEVGFPSTQTCMERGYIKEDLAPCQRPKRRQPYAVMFSPKGKEQKT</sequence>
<evidence type="ECO:0000256" key="10">
    <source>
        <dbReference type="ARBA" id="ARBA00022763"/>
    </source>
</evidence>
<keyword evidence="5" id="KW-0158">Chromosome</keyword>
<evidence type="ECO:0000256" key="12">
    <source>
        <dbReference type="ARBA" id="ARBA00022801"/>
    </source>
</evidence>
<keyword evidence="14 20" id="KW-0175">Coiled coil</keyword>
<keyword evidence="13" id="KW-0862">Zinc</keyword>
<keyword evidence="18" id="KW-0469">Meiosis</keyword>
<feature type="domain" description="DNA endonuclease Ctp1 N-terminal" evidence="23">
    <location>
        <begin position="21"/>
        <end position="139"/>
    </location>
</feature>